<organism evidence="1 2">
    <name type="scientific">Heliorestis convoluta</name>
    <dbReference type="NCBI Taxonomy" id="356322"/>
    <lineage>
        <taxon>Bacteria</taxon>
        <taxon>Bacillati</taxon>
        <taxon>Bacillota</taxon>
        <taxon>Clostridia</taxon>
        <taxon>Eubacteriales</taxon>
        <taxon>Heliobacteriaceae</taxon>
        <taxon>Heliorestis</taxon>
    </lineage>
</organism>
<reference evidence="2" key="1">
    <citation type="submission" date="2019-11" db="EMBL/GenBank/DDBJ databases">
        <title>Genome sequence of Heliorestis convoluta strain HH, an alkaliphilic and minimalistic phototrophic bacterium from a soda lake in Egypt.</title>
        <authorList>
            <person name="Dewey E.D."/>
            <person name="Stokes L.M."/>
            <person name="Burchell B.M."/>
            <person name="Shaffer K.N."/>
            <person name="Huntington A.M."/>
            <person name="Baker J.M."/>
            <person name="Nadendla S."/>
            <person name="Giglio M.G."/>
            <person name="Touchman J.W."/>
            <person name="Blankenship R.E."/>
            <person name="Madigan M.T."/>
            <person name="Sattley W.M."/>
        </authorList>
    </citation>
    <scope>NUCLEOTIDE SEQUENCE [LARGE SCALE GENOMIC DNA]</scope>
    <source>
        <strain evidence="2">HH</strain>
    </source>
</reference>
<dbReference type="KEGG" id="hcv:FTV88_2810"/>
<proteinExistence type="predicted"/>
<keyword evidence="2" id="KW-1185">Reference proteome</keyword>
<evidence type="ECO:0000313" key="1">
    <source>
        <dbReference type="EMBL" id="QGG48899.1"/>
    </source>
</evidence>
<name>A0A5Q2N4T1_9FIRM</name>
<dbReference type="AlphaFoldDB" id="A0A5Q2N4T1"/>
<sequence>MQDREKDFYLVDPRRVNWGVMKNKLIVMTSIKFSPSI</sequence>
<protein>
    <submittedName>
        <fullName evidence="1">Transposase</fullName>
    </submittedName>
</protein>
<gene>
    <name evidence="1" type="ORF">FTV88_2810</name>
</gene>
<dbReference type="EMBL" id="CP045875">
    <property type="protein sequence ID" value="QGG48899.1"/>
    <property type="molecule type" value="Genomic_DNA"/>
</dbReference>
<accession>A0A5Q2N4T1</accession>
<dbReference type="Proteomes" id="UP000366051">
    <property type="component" value="Chromosome"/>
</dbReference>
<evidence type="ECO:0000313" key="2">
    <source>
        <dbReference type="Proteomes" id="UP000366051"/>
    </source>
</evidence>